<reference evidence="1 2" key="1">
    <citation type="submission" date="2018-11" db="EMBL/GenBank/DDBJ databases">
        <authorList>
            <consortium name="Pathogen Informatics"/>
        </authorList>
    </citation>
    <scope>NUCLEOTIDE SEQUENCE [LARGE SCALE GENOMIC DNA]</scope>
    <source>
        <strain evidence="1 2">Zambia</strain>
    </source>
</reference>
<sequence>MEVVDKKPRFRATWHSSARCTCNLEGSGALRRIRFRVTQLHIQRCYH</sequence>
<dbReference type="EMBL" id="UZAI01017123">
    <property type="protein sequence ID" value="VDP20738.1"/>
    <property type="molecule type" value="Genomic_DNA"/>
</dbReference>
<evidence type="ECO:0000313" key="1">
    <source>
        <dbReference type="EMBL" id="VDP20738.1"/>
    </source>
</evidence>
<keyword evidence="2" id="KW-1185">Reference proteome</keyword>
<gene>
    <name evidence="1" type="ORF">SMRZ_LOCUS16358</name>
</gene>
<organism evidence="1 2">
    <name type="scientific">Schistosoma margrebowiei</name>
    <dbReference type="NCBI Taxonomy" id="48269"/>
    <lineage>
        <taxon>Eukaryota</taxon>
        <taxon>Metazoa</taxon>
        <taxon>Spiralia</taxon>
        <taxon>Lophotrochozoa</taxon>
        <taxon>Platyhelminthes</taxon>
        <taxon>Trematoda</taxon>
        <taxon>Digenea</taxon>
        <taxon>Strigeidida</taxon>
        <taxon>Schistosomatoidea</taxon>
        <taxon>Schistosomatidae</taxon>
        <taxon>Schistosoma</taxon>
    </lineage>
</organism>
<dbReference type="AlphaFoldDB" id="A0A3P8CIG7"/>
<protein>
    <submittedName>
        <fullName evidence="1">Uncharacterized protein</fullName>
    </submittedName>
</protein>
<dbReference type="Proteomes" id="UP000277204">
    <property type="component" value="Unassembled WGS sequence"/>
</dbReference>
<evidence type="ECO:0000313" key="2">
    <source>
        <dbReference type="Proteomes" id="UP000277204"/>
    </source>
</evidence>
<accession>A0A3P8CIG7</accession>
<name>A0A3P8CIG7_9TREM</name>
<proteinExistence type="predicted"/>